<keyword evidence="12" id="KW-1185">Reference proteome</keyword>
<dbReference type="InterPro" id="IPR022417">
    <property type="entry name" value="Porphobilin_deaminase_N"/>
</dbReference>
<feature type="domain" description="Porphobilinogen deaminase C-terminal" evidence="10">
    <location>
        <begin position="239"/>
        <end position="307"/>
    </location>
</feature>
<keyword evidence="5 8" id="KW-0808">Transferase</keyword>
<comment type="pathway">
    <text evidence="2">Porphyrin-containing compound metabolism; protoporphyrin-IX biosynthesis; coproporphyrinogen-III from 5-aminolevulinate: step 2/4.</text>
</comment>
<evidence type="ECO:0000256" key="2">
    <source>
        <dbReference type="ARBA" id="ARBA00004735"/>
    </source>
</evidence>
<dbReference type="PANTHER" id="PTHR11557:SF0">
    <property type="entry name" value="PORPHOBILINOGEN DEAMINASE"/>
    <property type="match status" value="1"/>
</dbReference>
<evidence type="ECO:0000256" key="3">
    <source>
        <dbReference type="ARBA" id="ARBA00005638"/>
    </source>
</evidence>
<dbReference type="PIRSF" id="PIRSF001438">
    <property type="entry name" value="4pyrrol_synth_OHMeBilane_synth"/>
    <property type="match status" value="1"/>
</dbReference>
<dbReference type="EMBL" id="JAZDRO010000001">
    <property type="protein sequence ID" value="MEE2565280.1"/>
    <property type="molecule type" value="Genomic_DNA"/>
</dbReference>
<dbReference type="PROSITE" id="PS00533">
    <property type="entry name" value="PORPHOBILINOGEN_DEAM"/>
    <property type="match status" value="1"/>
</dbReference>
<comment type="subunit">
    <text evidence="4 8">Monomer.</text>
</comment>
<dbReference type="InterPro" id="IPR000860">
    <property type="entry name" value="HemC"/>
</dbReference>
<comment type="cofactor">
    <cofactor evidence="8">
        <name>dipyrromethane</name>
        <dbReference type="ChEBI" id="CHEBI:60342"/>
    </cofactor>
    <text evidence="8">Binds 1 dipyrromethane group covalently.</text>
</comment>
<dbReference type="InterPro" id="IPR036803">
    <property type="entry name" value="Porphobilinogen_deaminase_C_sf"/>
</dbReference>
<dbReference type="PANTHER" id="PTHR11557">
    <property type="entry name" value="PORPHOBILINOGEN DEAMINASE"/>
    <property type="match status" value="1"/>
</dbReference>
<dbReference type="Gene3D" id="3.40.190.10">
    <property type="entry name" value="Periplasmic binding protein-like II"/>
    <property type="match status" value="2"/>
</dbReference>
<comment type="miscellaneous">
    <text evidence="8">The porphobilinogen subunits are added to the dipyrromethane group.</text>
</comment>
<name>A0ABU7LUQ1_9PROT</name>
<dbReference type="PRINTS" id="PR00151">
    <property type="entry name" value="PORPHBDMNASE"/>
</dbReference>
<feature type="modified residue" description="S-(dipyrrolylmethanemethyl)cysteine" evidence="8">
    <location>
        <position position="253"/>
    </location>
</feature>
<keyword evidence="6 8" id="KW-0627">Porphyrin biosynthesis</keyword>
<evidence type="ECO:0000256" key="8">
    <source>
        <dbReference type="HAMAP-Rule" id="MF_00260"/>
    </source>
</evidence>
<dbReference type="RefSeq" id="WP_330194818.1">
    <property type="nucleotide sequence ID" value="NZ_JAZDRO010000001.1"/>
</dbReference>
<dbReference type="NCBIfam" id="TIGR00212">
    <property type="entry name" value="hemC"/>
    <property type="match status" value="1"/>
</dbReference>
<comment type="caution">
    <text evidence="11">The sequence shown here is derived from an EMBL/GenBank/DDBJ whole genome shotgun (WGS) entry which is preliminary data.</text>
</comment>
<evidence type="ECO:0000313" key="11">
    <source>
        <dbReference type="EMBL" id="MEE2565280.1"/>
    </source>
</evidence>
<dbReference type="Pfam" id="PF03900">
    <property type="entry name" value="Porphobil_deamC"/>
    <property type="match status" value="1"/>
</dbReference>
<dbReference type="Gene3D" id="3.30.160.40">
    <property type="entry name" value="Porphobilinogen deaminase, C-terminal domain"/>
    <property type="match status" value="1"/>
</dbReference>
<evidence type="ECO:0000259" key="10">
    <source>
        <dbReference type="Pfam" id="PF03900"/>
    </source>
</evidence>
<evidence type="ECO:0000256" key="4">
    <source>
        <dbReference type="ARBA" id="ARBA00011245"/>
    </source>
</evidence>
<gene>
    <name evidence="8 11" type="primary">hemC</name>
    <name evidence="11" type="ORF">V0U35_01205</name>
</gene>
<dbReference type="Proteomes" id="UP001310692">
    <property type="component" value="Unassembled WGS sequence"/>
</dbReference>
<evidence type="ECO:0000313" key="12">
    <source>
        <dbReference type="Proteomes" id="UP001310692"/>
    </source>
</evidence>
<accession>A0ABU7LUQ1</accession>
<dbReference type="InterPro" id="IPR022418">
    <property type="entry name" value="Porphobilinogen_deaminase_C"/>
</dbReference>
<dbReference type="InterPro" id="IPR022419">
    <property type="entry name" value="Porphobilin_deaminase_cofac_BS"/>
</dbReference>
<reference evidence="11 12" key="1">
    <citation type="submission" date="2024-01" db="EMBL/GenBank/DDBJ databases">
        <title>Hyphobacterium bacterium isolated from marine sediment.</title>
        <authorList>
            <person name="Zhao S."/>
        </authorList>
    </citation>
    <scope>NUCLEOTIDE SEQUENCE [LARGE SCALE GENOMIC DNA]</scope>
    <source>
        <strain evidence="11 12">Y60-23</strain>
    </source>
</reference>
<comment type="catalytic activity">
    <reaction evidence="7 8">
        <text>4 porphobilinogen + H2O = hydroxymethylbilane + 4 NH4(+)</text>
        <dbReference type="Rhea" id="RHEA:13185"/>
        <dbReference type="ChEBI" id="CHEBI:15377"/>
        <dbReference type="ChEBI" id="CHEBI:28938"/>
        <dbReference type="ChEBI" id="CHEBI:57845"/>
        <dbReference type="ChEBI" id="CHEBI:58126"/>
        <dbReference type="EC" id="2.5.1.61"/>
    </reaction>
</comment>
<proteinExistence type="inferred from homology"/>
<dbReference type="Pfam" id="PF01379">
    <property type="entry name" value="Porphobil_deam"/>
    <property type="match status" value="1"/>
</dbReference>
<dbReference type="HAMAP" id="MF_00260">
    <property type="entry name" value="Porphobil_deam"/>
    <property type="match status" value="1"/>
</dbReference>
<evidence type="ECO:0000256" key="7">
    <source>
        <dbReference type="ARBA" id="ARBA00048169"/>
    </source>
</evidence>
<dbReference type="SUPFAM" id="SSF53850">
    <property type="entry name" value="Periplasmic binding protein-like II"/>
    <property type="match status" value="1"/>
</dbReference>
<dbReference type="EC" id="2.5.1.61" evidence="8"/>
<comment type="function">
    <text evidence="1 8">Tetrapolymerization of the monopyrrole PBG into the hydroxymethylbilane pre-uroporphyrinogen in several discrete steps.</text>
</comment>
<evidence type="ECO:0000256" key="5">
    <source>
        <dbReference type="ARBA" id="ARBA00022679"/>
    </source>
</evidence>
<dbReference type="SUPFAM" id="SSF54782">
    <property type="entry name" value="Porphobilinogen deaminase (hydroxymethylbilane synthase), C-terminal domain"/>
    <property type="match status" value="1"/>
</dbReference>
<protein>
    <recommendedName>
        <fullName evidence="8">Porphobilinogen deaminase</fullName>
        <shortName evidence="8">PBG</shortName>
        <ecNumber evidence="8">2.5.1.61</ecNumber>
    </recommendedName>
    <alternativeName>
        <fullName evidence="8">Hydroxymethylbilane synthase</fullName>
        <shortName evidence="8">HMBS</shortName>
    </alternativeName>
    <alternativeName>
        <fullName evidence="8">Pre-uroporphyrinogen synthase</fullName>
    </alternativeName>
</protein>
<dbReference type="GO" id="GO:0004418">
    <property type="term" value="F:hydroxymethylbilane synthase activity"/>
    <property type="evidence" value="ECO:0007669"/>
    <property type="project" value="UniProtKB-EC"/>
</dbReference>
<comment type="similarity">
    <text evidence="3 8">Belongs to the HMBS family.</text>
</comment>
<sequence length="322" mass="33779">MPTLSAASPLPIATRGSPLALAQAHLTRDLLARAHGLSADEAELVFPVRTYLTTGDKLTTQRLTEAGGKGLFTKEIDTAILNKEARISVHSMKDVPVEPPTGIDFAAVLEREDPRDVLLTASGSAALADLPQGATLGTASLRRQAQALHARPDLNVVTLRGNVGTRLSRLEAGEIDATFLARAGLKRLGRPEAKLGPVDVDAMLPAGGQGVIGIAVHAEDEDAREIVAALNHDPTAIVLEAERAALAALDGSCRTPIAIHAVRERETLWLRAEALMPDGTDRWHAEGRCAFAADAARALGTRIGSEIRSAGGDKLARAVAAS</sequence>
<evidence type="ECO:0000256" key="6">
    <source>
        <dbReference type="ARBA" id="ARBA00023244"/>
    </source>
</evidence>
<evidence type="ECO:0000256" key="1">
    <source>
        <dbReference type="ARBA" id="ARBA00002869"/>
    </source>
</evidence>
<organism evidence="11 12">
    <name type="scientific">Hyphobacterium marinum</name>
    <dbReference type="NCBI Taxonomy" id="3116574"/>
    <lineage>
        <taxon>Bacteria</taxon>
        <taxon>Pseudomonadati</taxon>
        <taxon>Pseudomonadota</taxon>
        <taxon>Alphaproteobacteria</taxon>
        <taxon>Maricaulales</taxon>
        <taxon>Maricaulaceae</taxon>
        <taxon>Hyphobacterium</taxon>
    </lineage>
</organism>
<feature type="domain" description="Porphobilinogen deaminase N-terminal" evidence="9">
    <location>
        <begin position="11"/>
        <end position="224"/>
    </location>
</feature>
<evidence type="ECO:0000259" key="9">
    <source>
        <dbReference type="Pfam" id="PF01379"/>
    </source>
</evidence>